<dbReference type="OrthoDB" id="5835829at2759"/>
<dbReference type="PANTHER" id="PTHR48047">
    <property type="entry name" value="GLYCOSYLTRANSFERASE"/>
    <property type="match status" value="1"/>
</dbReference>
<reference evidence="3" key="1">
    <citation type="submission" date="2017-07" db="EMBL/GenBank/DDBJ databases">
        <title>Taro Niue Genome Assembly and Annotation.</title>
        <authorList>
            <person name="Atibalentja N."/>
            <person name="Keating K."/>
            <person name="Fields C.J."/>
        </authorList>
    </citation>
    <scope>NUCLEOTIDE SEQUENCE</scope>
    <source>
        <strain evidence="3">Niue_2</strain>
        <tissue evidence="3">Leaf</tissue>
    </source>
</reference>
<dbReference type="CDD" id="cd03784">
    <property type="entry name" value="GT1_Gtf-like"/>
    <property type="match status" value="1"/>
</dbReference>
<organism evidence="3 4">
    <name type="scientific">Colocasia esculenta</name>
    <name type="common">Wild taro</name>
    <name type="synonym">Arum esculentum</name>
    <dbReference type="NCBI Taxonomy" id="4460"/>
    <lineage>
        <taxon>Eukaryota</taxon>
        <taxon>Viridiplantae</taxon>
        <taxon>Streptophyta</taxon>
        <taxon>Embryophyta</taxon>
        <taxon>Tracheophyta</taxon>
        <taxon>Spermatophyta</taxon>
        <taxon>Magnoliopsida</taxon>
        <taxon>Liliopsida</taxon>
        <taxon>Araceae</taxon>
        <taxon>Aroideae</taxon>
        <taxon>Colocasieae</taxon>
        <taxon>Colocasia</taxon>
    </lineage>
</organism>
<comment type="caution">
    <text evidence="3">The sequence shown here is derived from an EMBL/GenBank/DDBJ whole genome shotgun (WGS) entry which is preliminary data.</text>
</comment>
<dbReference type="InterPro" id="IPR002213">
    <property type="entry name" value="UDP_glucos_trans"/>
</dbReference>
<dbReference type="SUPFAM" id="SSF53756">
    <property type="entry name" value="UDP-Glycosyltransferase/glycogen phosphorylase"/>
    <property type="match status" value="1"/>
</dbReference>
<dbReference type="Gene3D" id="3.40.50.2000">
    <property type="entry name" value="Glycogen Phosphorylase B"/>
    <property type="match status" value="1"/>
</dbReference>
<evidence type="ECO:0000256" key="2">
    <source>
        <dbReference type="ARBA" id="ARBA00022679"/>
    </source>
</evidence>
<evidence type="ECO:0000313" key="4">
    <source>
        <dbReference type="Proteomes" id="UP000652761"/>
    </source>
</evidence>
<sequence>MLWPRAEEEEQGAAAAKGHPGIAWLDEKANGSVVYVGFGSFLNFSKEQHQEMARGLEASGRPFLWVLKESNFTWLPEGFEERGRLLGRCMVVKGWVLQTAILSYPAVGSFLTHLGWNSLNEGLRAGLPMITWPLAFEQFFTGRLVVDILQISLRTWEGFCRNLMRVAEVGAVEKVMVKGEDIACVVSRFAAPGSAYEEVEAMRRRVGECGDKLRAALKKGEFVHTTHNNLDQTMENKTRNTKKSRTR</sequence>
<keyword evidence="2" id="KW-0808">Transferase</keyword>
<dbReference type="EMBL" id="NMUH01006965">
    <property type="protein sequence ID" value="MQM16354.1"/>
    <property type="molecule type" value="Genomic_DNA"/>
</dbReference>
<gene>
    <name evidence="3" type="ORF">Taro_049309</name>
</gene>
<comment type="similarity">
    <text evidence="1">Belongs to the UDP-glycosyltransferase family.</text>
</comment>
<evidence type="ECO:0000313" key="3">
    <source>
        <dbReference type="EMBL" id="MQM16354.1"/>
    </source>
</evidence>
<proteinExistence type="inferred from homology"/>
<evidence type="ECO:0000256" key="1">
    <source>
        <dbReference type="ARBA" id="ARBA00009995"/>
    </source>
</evidence>
<dbReference type="AlphaFoldDB" id="A0A843XAF1"/>
<keyword evidence="4" id="KW-1185">Reference proteome</keyword>
<dbReference type="GO" id="GO:0035251">
    <property type="term" value="F:UDP-glucosyltransferase activity"/>
    <property type="evidence" value="ECO:0007669"/>
    <property type="project" value="TreeGrafter"/>
</dbReference>
<dbReference type="FunFam" id="3.40.50.2000:FF:000056">
    <property type="entry name" value="Glycosyltransferase"/>
    <property type="match status" value="1"/>
</dbReference>
<accession>A0A843XAF1</accession>
<protein>
    <submittedName>
        <fullName evidence="3">Uncharacterized protein</fullName>
    </submittedName>
</protein>
<dbReference type="PANTHER" id="PTHR48047:SF19">
    <property type="entry name" value="GLYCOSYLTRANSFERASE"/>
    <property type="match status" value="1"/>
</dbReference>
<dbReference type="Proteomes" id="UP000652761">
    <property type="component" value="Unassembled WGS sequence"/>
</dbReference>
<name>A0A843XAF1_COLES</name>
<dbReference type="Pfam" id="PF00201">
    <property type="entry name" value="UDPGT"/>
    <property type="match status" value="1"/>
</dbReference>